<keyword evidence="4" id="KW-1185">Reference proteome</keyword>
<organism evidence="3 4">
    <name type="scientific">Cronobacter dublinensis 1210</name>
    <dbReference type="NCBI Taxonomy" id="1208656"/>
    <lineage>
        <taxon>Bacteria</taxon>
        <taxon>Pseudomonadati</taxon>
        <taxon>Pseudomonadota</taxon>
        <taxon>Gammaproteobacteria</taxon>
        <taxon>Enterobacterales</taxon>
        <taxon>Enterobacteriaceae</taxon>
        <taxon>Cronobacter</taxon>
    </lineage>
</organism>
<protein>
    <submittedName>
        <fullName evidence="3">Probable membrane protein YPO1468</fullName>
    </submittedName>
</protein>
<dbReference type="Gene3D" id="1.25.40.590">
    <property type="entry name" value="Type IV / VI secretion system, DotU"/>
    <property type="match status" value="1"/>
</dbReference>
<dbReference type="NCBIfam" id="TIGR03349">
    <property type="entry name" value="IV_VI_DotU"/>
    <property type="match status" value="1"/>
</dbReference>
<evidence type="ECO:0000256" key="1">
    <source>
        <dbReference type="SAM" id="Phobius"/>
    </source>
</evidence>
<dbReference type="InterPro" id="IPR038522">
    <property type="entry name" value="T4/T6SS_DotU_sf"/>
</dbReference>
<feature type="domain" description="Type IV / VI secretion system DotU" evidence="2">
    <location>
        <begin position="33"/>
        <end position="224"/>
    </location>
</feature>
<dbReference type="Pfam" id="PF09850">
    <property type="entry name" value="DotU"/>
    <property type="match status" value="1"/>
</dbReference>
<evidence type="ECO:0000259" key="2">
    <source>
        <dbReference type="Pfam" id="PF09850"/>
    </source>
</evidence>
<dbReference type="PANTHER" id="PTHR38033">
    <property type="entry name" value="MEMBRANE PROTEIN-RELATED"/>
    <property type="match status" value="1"/>
</dbReference>
<feature type="transmembrane region" description="Helical" evidence="1">
    <location>
        <begin position="204"/>
        <end position="223"/>
    </location>
</feature>
<comment type="caution">
    <text evidence="3">The sequence shown here is derived from an EMBL/GenBank/DDBJ whole genome shotgun (WGS) entry which is preliminary data.</text>
</comment>
<sequence length="238" mass="26892">MHVLHAAVAGREARTLRGAALMKNTDLDVINKTFYPGWLMVSQLRSGQEVKDGDALYRRACQWVNTAREALSQAGFSDASVERMLYAYCALIDESVLHRDRQDDGYRKWRQDPLQARFFSTLNAGEDLWEQIRLLLREPAPDSAVLTCLYRTLQLGFVGQYRAQDDERREDVVRELSARVAPFALTEDAPVVARAPRRHSGRRLYWLGWGSGVVALIALWFTLSATLAHQVAQVTGQG</sequence>
<name>A0ABP1W584_9ENTR</name>
<proteinExistence type="predicted"/>
<keyword evidence="1" id="KW-0812">Transmembrane</keyword>
<evidence type="ECO:0000313" key="4">
    <source>
        <dbReference type="Proteomes" id="UP000009342"/>
    </source>
</evidence>
<dbReference type="NCBIfam" id="NF038239">
    <property type="entry name" value="T6SS_TssL_short"/>
    <property type="match status" value="1"/>
</dbReference>
<reference evidence="4" key="1">
    <citation type="journal article" date="2012" name="PLoS ONE">
        <title>Comparative analysis of genome sequences covering the seven cronobacter species.</title>
        <authorList>
            <person name="Joseph S."/>
            <person name="Desai P."/>
            <person name="Ji Y."/>
            <person name="Cummings C.A."/>
            <person name="Shih R."/>
            <person name="Degoricija L."/>
            <person name="Rico A."/>
            <person name="Brzoska P."/>
            <person name="Hamby S.E."/>
            <person name="Masood N."/>
            <person name="Hariri S."/>
            <person name="Sonbol H."/>
            <person name="Chuzhanova N."/>
            <person name="McClelland M."/>
            <person name="Furtado M.R."/>
            <person name="Forsythe S.J."/>
        </authorList>
    </citation>
    <scope>NUCLEOTIDE SEQUENCE [LARGE SCALE GENOMIC DNA]</scope>
    <source>
        <strain evidence="4">1210</strain>
    </source>
</reference>
<keyword evidence="1" id="KW-0472">Membrane</keyword>
<gene>
    <name evidence="3" type="ORF">BN134_758</name>
</gene>
<accession>A0ABP1W584</accession>
<dbReference type="PANTHER" id="PTHR38033:SF1">
    <property type="entry name" value="DOTU FAMILY TYPE IV_VI SECRETION SYSTEM PROTEIN"/>
    <property type="match status" value="1"/>
</dbReference>
<dbReference type="InterPro" id="IPR017732">
    <property type="entry name" value="T4/T6SS_DotU"/>
</dbReference>
<dbReference type="EMBL" id="CAKZ01000038">
    <property type="protein sequence ID" value="CCJ80048.1"/>
    <property type="molecule type" value="Genomic_DNA"/>
</dbReference>
<keyword evidence="1" id="KW-1133">Transmembrane helix</keyword>
<evidence type="ECO:0000313" key="3">
    <source>
        <dbReference type="EMBL" id="CCJ80048.1"/>
    </source>
</evidence>
<dbReference type="Proteomes" id="UP000009342">
    <property type="component" value="Unassembled WGS sequence"/>
</dbReference>